<dbReference type="SMART" id="SM00365">
    <property type="entry name" value="LRR_SD22"/>
    <property type="match status" value="3"/>
</dbReference>
<feature type="coiled-coil region" evidence="3">
    <location>
        <begin position="419"/>
        <end position="453"/>
    </location>
</feature>
<dbReference type="PANTHER" id="PTHR15454:SF56">
    <property type="entry name" value="PROTEIN PHOSPHATASE 1 REGULATORY SUBUNIT 7-RELATED"/>
    <property type="match status" value="1"/>
</dbReference>
<keyword evidence="3" id="KW-0175">Coiled coil</keyword>
<sequence length="647" mass="69517">MPQSQVAWLAQHVEWWNEGDHEDVTSVPVQTLDLSNRQLTHTSLQLLPDALTCLDLSRCGLEHAAALQRLPRLELLNVSYNRLTSIDDIRASKGLKVLYARSNRISSVEGLAAVRGLQSLDLECNALSSIEALAPLWRLQHLVELRLRGNLLPNYQRMCEEKLPALTSLDGVRLVECDEREASVPSFPPMPSKATSTTSLGAPPPPHALSVPRRDGAEPLTHGRPSSPPGSSVGSPERLQQLRAAHPFGLPAGDPMASCKSPSAGLATDSAVPAAHDPPPSARRHTERDDAAAFHRGARQAASPSHRALREAPAEPSSPPHRTAPPRGGGASCARAAAARSPPPATSPAEAEALRSEVVRLEKALQQAQAIRHRDVAQCARSAAHQVQELSAAIVKADRMLAESAVETERMANDMADGEQRYEAELNRMRAELSRVQAERDEAEAALHRAQLGAASFADATCPAASGGSSAPASSSVGTPVPCVHCSLATAADSGGSRRAETPDEPRGWAAVREATERELFAKSAMIERLKAQVRALMGEQQLLSRQLTDQVATLRGLSPQISTALKTRSTGKPLHSSANLDQATRAKVMMIVADVVDSELVRLEEQREQRKRHHQEMVKATSEDAQYALAAAEEEQASRTTPRRAG</sequence>
<dbReference type="InterPro" id="IPR001611">
    <property type="entry name" value="Leu-rich_rpt"/>
</dbReference>
<evidence type="ECO:0000313" key="6">
    <source>
        <dbReference type="Proteomes" id="UP001515480"/>
    </source>
</evidence>
<evidence type="ECO:0008006" key="7">
    <source>
        <dbReference type="Google" id="ProtNLM"/>
    </source>
</evidence>
<evidence type="ECO:0000256" key="2">
    <source>
        <dbReference type="ARBA" id="ARBA00022737"/>
    </source>
</evidence>
<feature type="region of interest" description="Disordered" evidence="4">
    <location>
        <begin position="607"/>
        <end position="647"/>
    </location>
</feature>
<gene>
    <name evidence="5" type="ORF">AB1Y20_012642</name>
</gene>
<dbReference type="EMBL" id="JBGBPQ010000024">
    <property type="protein sequence ID" value="KAL1499962.1"/>
    <property type="molecule type" value="Genomic_DNA"/>
</dbReference>
<evidence type="ECO:0000256" key="1">
    <source>
        <dbReference type="ARBA" id="ARBA00022614"/>
    </source>
</evidence>
<evidence type="ECO:0000256" key="3">
    <source>
        <dbReference type="SAM" id="Coils"/>
    </source>
</evidence>
<organism evidence="5 6">
    <name type="scientific">Prymnesium parvum</name>
    <name type="common">Toxic golden alga</name>
    <dbReference type="NCBI Taxonomy" id="97485"/>
    <lineage>
        <taxon>Eukaryota</taxon>
        <taxon>Haptista</taxon>
        <taxon>Haptophyta</taxon>
        <taxon>Prymnesiophyceae</taxon>
        <taxon>Prymnesiales</taxon>
        <taxon>Prymnesiaceae</taxon>
        <taxon>Prymnesium</taxon>
    </lineage>
</organism>
<dbReference type="GO" id="GO:0005737">
    <property type="term" value="C:cytoplasm"/>
    <property type="evidence" value="ECO:0007669"/>
    <property type="project" value="TreeGrafter"/>
</dbReference>
<keyword evidence="2" id="KW-0677">Repeat</keyword>
<keyword evidence="6" id="KW-1185">Reference proteome</keyword>
<evidence type="ECO:0000256" key="4">
    <source>
        <dbReference type="SAM" id="MobiDB-lite"/>
    </source>
</evidence>
<feature type="region of interest" description="Disordered" evidence="4">
    <location>
        <begin position="183"/>
        <end position="352"/>
    </location>
</feature>
<dbReference type="SUPFAM" id="SSF52075">
    <property type="entry name" value="Outer arm dynein light chain 1"/>
    <property type="match status" value="1"/>
</dbReference>
<dbReference type="PROSITE" id="PS51450">
    <property type="entry name" value="LRR"/>
    <property type="match status" value="2"/>
</dbReference>
<accession>A0AB34IL43</accession>
<dbReference type="InterPro" id="IPR032675">
    <property type="entry name" value="LRR_dom_sf"/>
</dbReference>
<reference evidence="5 6" key="1">
    <citation type="journal article" date="2024" name="Science">
        <title>Giant polyketide synthase enzymes in the biosynthesis of giant marine polyether toxins.</title>
        <authorList>
            <person name="Fallon T.R."/>
            <person name="Shende V.V."/>
            <person name="Wierzbicki I.H."/>
            <person name="Pendleton A.L."/>
            <person name="Watervoot N.F."/>
            <person name="Auber R.P."/>
            <person name="Gonzalez D.J."/>
            <person name="Wisecaver J.H."/>
            <person name="Moore B.S."/>
        </authorList>
    </citation>
    <scope>NUCLEOTIDE SEQUENCE [LARGE SCALE GENOMIC DNA]</scope>
    <source>
        <strain evidence="5 6">12B1</strain>
    </source>
</reference>
<dbReference type="AlphaFoldDB" id="A0AB34IL43"/>
<name>A0AB34IL43_PRYPA</name>
<dbReference type="Proteomes" id="UP001515480">
    <property type="component" value="Unassembled WGS sequence"/>
</dbReference>
<proteinExistence type="predicted"/>
<dbReference type="PANTHER" id="PTHR15454">
    <property type="entry name" value="NISCHARIN RELATED"/>
    <property type="match status" value="1"/>
</dbReference>
<feature type="compositionally biased region" description="Basic and acidic residues" evidence="4">
    <location>
        <begin position="284"/>
        <end position="293"/>
    </location>
</feature>
<keyword evidence="1" id="KW-0433">Leucine-rich repeat</keyword>
<protein>
    <recommendedName>
        <fullName evidence="7">Leucine-rich repeat-containing protein 51</fullName>
    </recommendedName>
</protein>
<comment type="caution">
    <text evidence="5">The sequence shown here is derived from an EMBL/GenBank/DDBJ whole genome shotgun (WGS) entry which is preliminary data.</text>
</comment>
<dbReference type="Gene3D" id="3.80.10.10">
    <property type="entry name" value="Ribonuclease Inhibitor"/>
    <property type="match status" value="1"/>
</dbReference>
<evidence type="ECO:0000313" key="5">
    <source>
        <dbReference type="EMBL" id="KAL1499962.1"/>
    </source>
</evidence>